<feature type="compositionally biased region" description="Low complexity" evidence="1">
    <location>
        <begin position="308"/>
        <end position="320"/>
    </location>
</feature>
<dbReference type="Proteomes" id="UP000807716">
    <property type="component" value="Unassembled WGS sequence"/>
</dbReference>
<keyword evidence="2" id="KW-1133">Transmembrane helix</keyword>
<feature type="compositionally biased region" description="Polar residues" evidence="1">
    <location>
        <begin position="690"/>
        <end position="705"/>
    </location>
</feature>
<feature type="compositionally biased region" description="Polar residues" evidence="1">
    <location>
        <begin position="273"/>
        <end position="292"/>
    </location>
</feature>
<keyword evidence="2" id="KW-0472">Membrane</keyword>
<feature type="region of interest" description="Disordered" evidence="1">
    <location>
        <begin position="1"/>
        <end position="55"/>
    </location>
</feature>
<feature type="region of interest" description="Disordered" evidence="1">
    <location>
        <begin position="195"/>
        <end position="717"/>
    </location>
</feature>
<evidence type="ECO:0000313" key="4">
    <source>
        <dbReference type="Proteomes" id="UP000807716"/>
    </source>
</evidence>
<dbReference type="OrthoDB" id="2448483at2759"/>
<dbReference type="PANTHER" id="PTHR12460:SF0">
    <property type="entry name" value="CID DOMAIN-CONTAINING PROTEIN-RELATED"/>
    <property type="match status" value="1"/>
</dbReference>
<organism evidence="3 4">
    <name type="scientific">Actinomortierella ambigua</name>
    <dbReference type="NCBI Taxonomy" id="1343610"/>
    <lineage>
        <taxon>Eukaryota</taxon>
        <taxon>Fungi</taxon>
        <taxon>Fungi incertae sedis</taxon>
        <taxon>Mucoromycota</taxon>
        <taxon>Mortierellomycotina</taxon>
        <taxon>Mortierellomycetes</taxon>
        <taxon>Mortierellales</taxon>
        <taxon>Mortierellaceae</taxon>
        <taxon>Actinomortierella</taxon>
    </lineage>
</organism>
<feature type="compositionally biased region" description="Basic and acidic residues" evidence="1">
    <location>
        <begin position="124"/>
        <end position="138"/>
    </location>
</feature>
<feature type="compositionally biased region" description="Low complexity" evidence="1">
    <location>
        <begin position="418"/>
        <end position="445"/>
    </location>
</feature>
<dbReference type="PANTHER" id="PTHR12460">
    <property type="entry name" value="CYCLIN-DEPENDENT KINASE INHIBITOR-RELATED PROTEIN"/>
    <property type="match status" value="1"/>
</dbReference>
<keyword evidence="2" id="KW-0812">Transmembrane</keyword>
<feature type="transmembrane region" description="Helical" evidence="2">
    <location>
        <begin position="67"/>
        <end position="91"/>
    </location>
</feature>
<dbReference type="GO" id="GO:0031124">
    <property type="term" value="P:mRNA 3'-end processing"/>
    <property type="evidence" value="ECO:0007669"/>
    <property type="project" value="TreeGrafter"/>
</dbReference>
<feature type="compositionally biased region" description="Basic and acidic residues" evidence="1">
    <location>
        <begin position="102"/>
        <end position="111"/>
    </location>
</feature>
<feature type="compositionally biased region" description="Pro residues" evidence="1">
    <location>
        <begin position="706"/>
        <end position="717"/>
    </location>
</feature>
<feature type="compositionally biased region" description="Low complexity" evidence="1">
    <location>
        <begin position="494"/>
        <end position="515"/>
    </location>
</feature>
<protein>
    <submittedName>
        <fullName evidence="3">Uncharacterized protein</fullName>
    </submittedName>
</protein>
<accession>A0A9P6U222</accession>
<sequence>MDPRPTPTRTTARPVAPRTSTAANRPRTTDAGNRSDRATTTAFSETTTSSTPTTTAAANAESGLSTAAIAGIGAGVAVLLLVIAGCLVTSFRRKKAYKKRKEAVGGHDPSRDPVNPFDSYPLENKNKYDQRSQEDSHDNTISSPLALGSDFSPFENQRDKRAEEAAREAQSRVFGQIYQEQIQSICGSDVPLAPTRAARSSRMPRHAPPPRSNIVSPDAAGSISTAPAHSSPAAVAFGGGGGGEGSNHHDSLSSRAQHHSGGGFSTIPGSPITVASSSKPSSTIVSNPTSPLVSAHSSSTLPPPPATSSPSFSTYPSAPTFQQVKGRPPPPPLPLATPEGAEVIEDNGQHFVLHSPSHVFDLSSDRRALVDDETDDEDTKHNSSAAPSEFSYPRPLDSDAPSTSSPRDYQKHRPPPLQEQQQQQQQHQQQQQQQQHQFQRQSPSQPSSPLPSSPSSSHYYPVYSSGGSPYQPFPHPNARAPFPPPPSPRHHHFSSSTRSSEPEGYAADRAYADAGFPTTTTARVQPAQEGPRSPTSPTLPVHSGQGGRPMMSPPSRHASPGMPPQSHTSPRSQPLAYSPPQYDGMYGNNGNYRDDNGPGYGQQGGGPGSAALARSAPLPQAYQHSPHSSPYPNSPPMSPTQRRPGGGGQGGPSPGPSPHMYPSAGPGFNNSPPGYSNSPGGHNNNGPAGYSNSSSGYQPQTNYQPSAPPTRGPPMGY</sequence>
<evidence type="ECO:0000313" key="3">
    <source>
        <dbReference type="EMBL" id="KAG0256267.1"/>
    </source>
</evidence>
<dbReference type="AlphaFoldDB" id="A0A9P6U222"/>
<feature type="compositionally biased region" description="Basic and acidic residues" evidence="1">
    <location>
        <begin position="156"/>
        <end position="167"/>
    </location>
</feature>
<feature type="compositionally biased region" description="Low complexity" evidence="1">
    <location>
        <begin position="453"/>
        <end position="470"/>
    </location>
</feature>
<feature type="compositionally biased region" description="Low complexity" evidence="1">
    <location>
        <begin position="38"/>
        <end position="55"/>
    </location>
</feature>
<feature type="compositionally biased region" description="Gly residues" evidence="1">
    <location>
        <begin position="598"/>
        <end position="608"/>
    </location>
</feature>
<feature type="compositionally biased region" description="Low complexity" evidence="1">
    <location>
        <begin position="582"/>
        <end position="591"/>
    </location>
</feature>
<evidence type="ECO:0000256" key="1">
    <source>
        <dbReference type="SAM" id="MobiDB-lite"/>
    </source>
</evidence>
<feature type="region of interest" description="Disordered" evidence="1">
    <location>
        <begin position="97"/>
        <end position="167"/>
    </location>
</feature>
<proteinExistence type="predicted"/>
<feature type="compositionally biased region" description="Pro residues" evidence="1">
    <location>
        <begin position="471"/>
        <end position="487"/>
    </location>
</feature>
<feature type="compositionally biased region" description="Low complexity" evidence="1">
    <location>
        <begin position="665"/>
        <end position="687"/>
    </location>
</feature>
<name>A0A9P6U222_9FUNG</name>
<dbReference type="EMBL" id="JAAAJB010000417">
    <property type="protein sequence ID" value="KAG0256267.1"/>
    <property type="molecule type" value="Genomic_DNA"/>
</dbReference>
<comment type="caution">
    <text evidence="3">The sequence shown here is derived from an EMBL/GenBank/DDBJ whole genome shotgun (WGS) entry which is preliminary data.</text>
</comment>
<feature type="compositionally biased region" description="Low complexity" evidence="1">
    <location>
        <begin position="7"/>
        <end position="23"/>
    </location>
</feature>
<dbReference type="GO" id="GO:0000993">
    <property type="term" value="F:RNA polymerase II complex binding"/>
    <property type="evidence" value="ECO:0007669"/>
    <property type="project" value="TreeGrafter"/>
</dbReference>
<gene>
    <name evidence="3" type="ORF">DFQ27_005804</name>
</gene>
<evidence type="ECO:0000256" key="2">
    <source>
        <dbReference type="SAM" id="Phobius"/>
    </source>
</evidence>
<keyword evidence="4" id="KW-1185">Reference proteome</keyword>
<reference evidence="3" key="1">
    <citation type="journal article" date="2020" name="Fungal Divers.">
        <title>Resolving the Mortierellaceae phylogeny through synthesis of multi-gene phylogenetics and phylogenomics.</title>
        <authorList>
            <person name="Vandepol N."/>
            <person name="Liber J."/>
            <person name="Desiro A."/>
            <person name="Na H."/>
            <person name="Kennedy M."/>
            <person name="Barry K."/>
            <person name="Grigoriev I.V."/>
            <person name="Miller A.N."/>
            <person name="O'Donnell K."/>
            <person name="Stajich J.E."/>
            <person name="Bonito G."/>
        </authorList>
    </citation>
    <scope>NUCLEOTIDE SEQUENCE</scope>
    <source>
        <strain evidence="3">BC1065</strain>
    </source>
</reference>